<organism evidence="2 3">
    <name type="scientific">Bifidobacterium vansinderenii</name>
    <dbReference type="NCBI Taxonomy" id="1984871"/>
    <lineage>
        <taxon>Bacteria</taxon>
        <taxon>Bacillati</taxon>
        <taxon>Actinomycetota</taxon>
        <taxon>Actinomycetes</taxon>
        <taxon>Bifidobacteriales</taxon>
        <taxon>Bifidobacteriaceae</taxon>
        <taxon>Bifidobacterium</taxon>
    </lineage>
</organism>
<dbReference type="RefSeq" id="WP_093960413.1">
    <property type="nucleotide sequence ID" value="NZ_NEWD01000016.1"/>
</dbReference>
<dbReference type="OrthoDB" id="9799173at2"/>
<proteinExistence type="predicted"/>
<reference evidence="2 3" key="1">
    <citation type="submission" date="2017-05" db="EMBL/GenBank/DDBJ databases">
        <title>Bifidobacterium vansinderenii sp. nov.</title>
        <authorList>
            <person name="Lugli G.A."/>
            <person name="Duranti S."/>
            <person name="Mangifesta M."/>
        </authorList>
    </citation>
    <scope>NUCLEOTIDE SEQUENCE [LARGE SCALE GENOMIC DNA]</scope>
    <source>
        <strain evidence="2 3">Tam10B</strain>
    </source>
</reference>
<dbReference type="EMBL" id="NEWD01000016">
    <property type="protein sequence ID" value="OXN00384.1"/>
    <property type="molecule type" value="Genomic_DNA"/>
</dbReference>
<evidence type="ECO:0000259" key="1">
    <source>
        <dbReference type="Pfam" id="PF13274"/>
    </source>
</evidence>
<sequence length="191" mass="21775">MKSQISSLDVAAWFITVAEQEGTPLSRMALQKMVALSQSLYGYEYNEKLYDEDVMAFPYGPVTKKVREAYGDTHKDPILISRTQLKPLSDDQLTALSKVWGEFAPLSPHDLVEATHEMGPWSKYYREHDYQAIPWDELVESWPDYEKAAETISHSMVDHTPGDYCIPKGHDRNYDDMLSAAGRNARVLTLN</sequence>
<dbReference type="Pfam" id="PF13274">
    <property type="entry name" value="SocA_Panacea"/>
    <property type="match status" value="1"/>
</dbReference>
<dbReference type="Proteomes" id="UP000215433">
    <property type="component" value="Unassembled WGS sequence"/>
</dbReference>
<comment type="caution">
    <text evidence="2">The sequence shown here is derived from an EMBL/GenBank/DDBJ whole genome shotgun (WGS) entry which is preliminary data.</text>
</comment>
<keyword evidence="3" id="KW-1185">Reference proteome</keyword>
<protein>
    <submittedName>
        <fullName evidence="2">Phage-associated protein</fullName>
    </submittedName>
</protein>
<dbReference type="InterPro" id="IPR025272">
    <property type="entry name" value="SocA_Panacea"/>
</dbReference>
<gene>
    <name evidence="2" type="ORF">Tam10B_1254</name>
</gene>
<feature type="domain" description="Antitoxin SocA-like Panacea" evidence="1">
    <location>
        <begin position="30"/>
        <end position="121"/>
    </location>
</feature>
<evidence type="ECO:0000313" key="2">
    <source>
        <dbReference type="EMBL" id="OXN00384.1"/>
    </source>
</evidence>
<accession>A0A229VXM8</accession>
<name>A0A229VXM8_9BIFI</name>
<evidence type="ECO:0000313" key="3">
    <source>
        <dbReference type="Proteomes" id="UP000215433"/>
    </source>
</evidence>
<dbReference type="AlphaFoldDB" id="A0A229VXM8"/>